<organism evidence="6 7">
    <name type="scientific">Muricoccus pecuniae</name>
    <dbReference type="NCBI Taxonomy" id="693023"/>
    <lineage>
        <taxon>Bacteria</taxon>
        <taxon>Pseudomonadati</taxon>
        <taxon>Pseudomonadota</taxon>
        <taxon>Alphaproteobacteria</taxon>
        <taxon>Acetobacterales</taxon>
        <taxon>Roseomonadaceae</taxon>
        <taxon>Muricoccus</taxon>
    </lineage>
</organism>
<evidence type="ECO:0000256" key="2">
    <source>
        <dbReference type="ARBA" id="ARBA00029447"/>
    </source>
</evidence>
<evidence type="ECO:0000313" key="6">
    <source>
        <dbReference type="EMBL" id="MBB5693771.1"/>
    </source>
</evidence>
<feature type="transmembrane region" description="Helical" evidence="4">
    <location>
        <begin position="49"/>
        <end position="66"/>
    </location>
</feature>
<dbReference type="SMART" id="SM00283">
    <property type="entry name" value="MA"/>
    <property type="match status" value="1"/>
</dbReference>
<dbReference type="RefSeq" id="WP_184516600.1">
    <property type="nucleotide sequence ID" value="NZ_JACIJD010000007.1"/>
</dbReference>
<feature type="transmembrane region" description="Helical" evidence="4">
    <location>
        <begin position="106"/>
        <end position="134"/>
    </location>
</feature>
<dbReference type="PRINTS" id="PR00260">
    <property type="entry name" value="CHEMTRNSDUCR"/>
</dbReference>
<dbReference type="AlphaFoldDB" id="A0A840YCF1"/>
<keyword evidence="1 3" id="KW-0807">Transducer</keyword>
<proteinExistence type="inferred from homology"/>
<accession>A0A840YCF1</accession>
<dbReference type="InterPro" id="IPR004090">
    <property type="entry name" value="Chemotax_Me-accpt_rcpt"/>
</dbReference>
<dbReference type="PROSITE" id="PS50111">
    <property type="entry name" value="CHEMOTAXIS_TRANSDUC_2"/>
    <property type="match status" value="1"/>
</dbReference>
<gene>
    <name evidence="6" type="ORF">FHS87_001808</name>
</gene>
<feature type="transmembrane region" description="Helical" evidence="4">
    <location>
        <begin position="24"/>
        <end position="42"/>
    </location>
</feature>
<dbReference type="PANTHER" id="PTHR32089:SF112">
    <property type="entry name" value="LYSOZYME-LIKE PROTEIN-RELATED"/>
    <property type="match status" value="1"/>
</dbReference>
<dbReference type="GO" id="GO:0006935">
    <property type="term" value="P:chemotaxis"/>
    <property type="evidence" value="ECO:0007669"/>
    <property type="project" value="InterPro"/>
</dbReference>
<reference evidence="6 7" key="1">
    <citation type="submission" date="2020-08" db="EMBL/GenBank/DDBJ databases">
        <title>Genomic Encyclopedia of Type Strains, Phase IV (KMG-IV): sequencing the most valuable type-strain genomes for metagenomic binning, comparative biology and taxonomic classification.</title>
        <authorList>
            <person name="Goeker M."/>
        </authorList>
    </citation>
    <scope>NUCLEOTIDE SEQUENCE [LARGE SCALE GENOMIC DNA]</scope>
    <source>
        <strain evidence="6 7">DSM 25622</strain>
    </source>
</reference>
<dbReference type="Proteomes" id="UP000580654">
    <property type="component" value="Unassembled WGS sequence"/>
</dbReference>
<dbReference type="PANTHER" id="PTHR32089">
    <property type="entry name" value="METHYL-ACCEPTING CHEMOTAXIS PROTEIN MCPB"/>
    <property type="match status" value="1"/>
</dbReference>
<dbReference type="Pfam" id="PF00015">
    <property type="entry name" value="MCPsignal"/>
    <property type="match status" value="1"/>
</dbReference>
<dbReference type="Gene3D" id="1.10.287.950">
    <property type="entry name" value="Methyl-accepting chemotaxis protein"/>
    <property type="match status" value="1"/>
</dbReference>
<dbReference type="EMBL" id="JACIJD010000007">
    <property type="protein sequence ID" value="MBB5693771.1"/>
    <property type="molecule type" value="Genomic_DNA"/>
</dbReference>
<evidence type="ECO:0000313" key="7">
    <source>
        <dbReference type="Proteomes" id="UP000580654"/>
    </source>
</evidence>
<evidence type="ECO:0000256" key="1">
    <source>
        <dbReference type="ARBA" id="ARBA00023224"/>
    </source>
</evidence>
<protein>
    <submittedName>
        <fullName evidence="6">Methyl-accepting chemotaxis protein</fullName>
    </submittedName>
</protein>
<evidence type="ECO:0000259" key="5">
    <source>
        <dbReference type="PROSITE" id="PS50111"/>
    </source>
</evidence>
<keyword evidence="4" id="KW-1133">Transmembrane helix</keyword>
<comment type="similarity">
    <text evidence="2">Belongs to the methyl-accepting chemotaxis (MCP) protein family.</text>
</comment>
<comment type="caution">
    <text evidence="6">The sequence shown here is derived from an EMBL/GenBank/DDBJ whole genome shotgun (WGS) entry which is preliminary data.</text>
</comment>
<keyword evidence="7" id="KW-1185">Reference proteome</keyword>
<dbReference type="GO" id="GO:0016020">
    <property type="term" value="C:membrane"/>
    <property type="evidence" value="ECO:0007669"/>
    <property type="project" value="InterPro"/>
</dbReference>
<keyword evidence="4" id="KW-0472">Membrane</keyword>
<keyword evidence="4" id="KW-0812">Transmembrane</keyword>
<dbReference type="InterPro" id="IPR004089">
    <property type="entry name" value="MCPsignal_dom"/>
</dbReference>
<dbReference type="SUPFAM" id="SSF58104">
    <property type="entry name" value="Methyl-accepting chemotaxis protein (MCP) signaling domain"/>
    <property type="match status" value="1"/>
</dbReference>
<evidence type="ECO:0000256" key="4">
    <source>
        <dbReference type="SAM" id="Phobius"/>
    </source>
</evidence>
<name>A0A840YCF1_9PROT</name>
<sequence>MLSQFLTTADGVRIRALRRAAERAILAALLLHGPALLASGLLAGGEFRLPLLIWAGIAAVAGLAHLCSPGTAATRITLSVGLCLMPALLIEELAGHPWQSDGHMYFFALLAVSALMLDAGAVLAGTVAIALHHLVLNYAMPYLVFPGGGDLGRVVFHAVIVIFEAAALCWLCQQATSAIGQAESSAAEIERLASAREAERAEAEAHAAAQRRAAALSMASELDRSLGSIAGALSESSQRLGGSADALSASAERMVAQAEAAATDTREASAGVGTVAAAAEEMIATVEEITRRVAETAAIAGSAVAEIRATDETVRQLSEGAERIGSVVALIAQIAGQTNLLALNATIEAARAGDAGKGFAVVASEVKTLASRTATATSEIGEQVALMQAVTARAVTAIQGIGGTVERTSEIATAIAAAVEQQGAATREVSRAAQEVAAGTGRVSASVADVSASAQGNGEAVDGVRASSRDVALQGEALRAEVNLLAERLRRQGEAA</sequence>
<dbReference type="GO" id="GO:0007165">
    <property type="term" value="P:signal transduction"/>
    <property type="evidence" value="ECO:0007669"/>
    <property type="project" value="UniProtKB-KW"/>
</dbReference>
<evidence type="ECO:0000256" key="3">
    <source>
        <dbReference type="PROSITE-ProRule" id="PRU00284"/>
    </source>
</evidence>
<feature type="domain" description="Methyl-accepting transducer" evidence="5">
    <location>
        <begin position="229"/>
        <end position="472"/>
    </location>
</feature>
<dbReference type="GO" id="GO:0004888">
    <property type="term" value="F:transmembrane signaling receptor activity"/>
    <property type="evidence" value="ECO:0007669"/>
    <property type="project" value="InterPro"/>
</dbReference>
<feature type="transmembrane region" description="Helical" evidence="4">
    <location>
        <begin position="72"/>
        <end position="94"/>
    </location>
</feature>